<keyword evidence="3" id="KW-1185">Reference proteome</keyword>
<accession>A0A368GS22</accession>
<protein>
    <submittedName>
        <fullName evidence="2">Receptor L domain protein</fullName>
    </submittedName>
</protein>
<dbReference type="PANTHER" id="PTHR21662">
    <property type="entry name" value="RECEPTOR PROTEIN-TYROSINE KINASE"/>
    <property type="match status" value="1"/>
</dbReference>
<dbReference type="InterPro" id="IPR000494">
    <property type="entry name" value="Rcpt_L-dom"/>
</dbReference>
<keyword evidence="2" id="KW-0675">Receptor</keyword>
<evidence type="ECO:0000259" key="1">
    <source>
        <dbReference type="Pfam" id="PF01030"/>
    </source>
</evidence>
<dbReference type="Pfam" id="PF01030">
    <property type="entry name" value="Recep_L_domain"/>
    <property type="match status" value="1"/>
</dbReference>
<comment type="caution">
    <text evidence="2">The sequence shown here is derived from an EMBL/GenBank/DDBJ whole genome shotgun (WGS) entry which is preliminary data.</text>
</comment>
<dbReference type="AlphaFoldDB" id="A0A368GS22"/>
<sequence length="174" mass="19404">MFRCSFPALIATLYTISSDFSVNSQGILSDLPPPCEFYGTLSASIKTPWSTDCTSLVGDIVIDSTSNMTATQLQKLFQNVSSIEGSLIIRNTALKQLSFLKNVKVLTKGWFENVLEIVENPHLTQINLEKLNRSNGVIMIQDNPNLDLAMHCHLFDKVLLDNRVILRNKVNCGE</sequence>
<reference evidence="2 3" key="1">
    <citation type="submission" date="2014-10" db="EMBL/GenBank/DDBJ databases">
        <title>Draft genome of the hookworm Ancylostoma caninum.</title>
        <authorList>
            <person name="Mitreva M."/>
        </authorList>
    </citation>
    <scope>NUCLEOTIDE SEQUENCE [LARGE SCALE GENOMIC DNA]</scope>
    <source>
        <strain evidence="2 3">Baltimore</strain>
    </source>
</reference>
<dbReference type="Proteomes" id="UP000252519">
    <property type="component" value="Unassembled WGS sequence"/>
</dbReference>
<dbReference type="OrthoDB" id="5871521at2759"/>
<dbReference type="PANTHER" id="PTHR21662:SF59">
    <property type="entry name" value="RECEPTOR PROTEIN-TYROSINE KINASE"/>
    <property type="match status" value="1"/>
</dbReference>
<proteinExistence type="predicted"/>
<dbReference type="Gene3D" id="3.80.20.20">
    <property type="entry name" value="Receptor L-domain"/>
    <property type="match status" value="1"/>
</dbReference>
<gene>
    <name evidence="2" type="ORF">ANCCAN_06759</name>
</gene>
<dbReference type="EMBL" id="JOJR01000066">
    <property type="protein sequence ID" value="RCN47182.1"/>
    <property type="molecule type" value="Genomic_DNA"/>
</dbReference>
<organism evidence="2 3">
    <name type="scientific">Ancylostoma caninum</name>
    <name type="common">Dog hookworm</name>
    <dbReference type="NCBI Taxonomy" id="29170"/>
    <lineage>
        <taxon>Eukaryota</taxon>
        <taxon>Metazoa</taxon>
        <taxon>Ecdysozoa</taxon>
        <taxon>Nematoda</taxon>
        <taxon>Chromadorea</taxon>
        <taxon>Rhabditida</taxon>
        <taxon>Rhabditina</taxon>
        <taxon>Rhabditomorpha</taxon>
        <taxon>Strongyloidea</taxon>
        <taxon>Ancylostomatidae</taxon>
        <taxon>Ancylostomatinae</taxon>
        <taxon>Ancylostoma</taxon>
    </lineage>
</organism>
<dbReference type="InterPro" id="IPR036941">
    <property type="entry name" value="Rcpt_L-dom_sf"/>
</dbReference>
<feature type="domain" description="Receptor L-domain" evidence="1">
    <location>
        <begin position="52"/>
        <end position="146"/>
    </location>
</feature>
<evidence type="ECO:0000313" key="3">
    <source>
        <dbReference type="Proteomes" id="UP000252519"/>
    </source>
</evidence>
<evidence type="ECO:0000313" key="2">
    <source>
        <dbReference type="EMBL" id="RCN47182.1"/>
    </source>
</evidence>
<dbReference type="InterPro" id="IPR053079">
    <property type="entry name" value="SPS2_domain"/>
</dbReference>
<dbReference type="SUPFAM" id="SSF52058">
    <property type="entry name" value="L domain-like"/>
    <property type="match status" value="1"/>
</dbReference>
<name>A0A368GS22_ANCCA</name>